<dbReference type="AlphaFoldDB" id="A0AAN6TFF8"/>
<protein>
    <recommendedName>
        <fullName evidence="6">SP-RING-type domain-containing protein</fullName>
    </recommendedName>
</protein>
<feature type="compositionally biased region" description="Low complexity" evidence="5">
    <location>
        <begin position="671"/>
        <end position="689"/>
    </location>
</feature>
<evidence type="ECO:0000256" key="3">
    <source>
        <dbReference type="ARBA" id="ARBA00022833"/>
    </source>
</evidence>
<evidence type="ECO:0000259" key="6">
    <source>
        <dbReference type="PROSITE" id="PS51044"/>
    </source>
</evidence>
<dbReference type="EMBL" id="MU853339">
    <property type="protein sequence ID" value="KAK4113464.1"/>
    <property type="molecule type" value="Genomic_DNA"/>
</dbReference>
<evidence type="ECO:0000256" key="5">
    <source>
        <dbReference type="SAM" id="MobiDB-lite"/>
    </source>
</evidence>
<evidence type="ECO:0000256" key="4">
    <source>
        <dbReference type="PROSITE-ProRule" id="PRU00452"/>
    </source>
</evidence>
<feature type="region of interest" description="Disordered" evidence="5">
    <location>
        <begin position="671"/>
        <end position="720"/>
    </location>
</feature>
<feature type="compositionally biased region" description="Polar residues" evidence="5">
    <location>
        <begin position="479"/>
        <end position="494"/>
    </location>
</feature>
<dbReference type="PROSITE" id="PS51044">
    <property type="entry name" value="ZF_SP_RING"/>
    <property type="match status" value="1"/>
</dbReference>
<feature type="region of interest" description="Disordered" evidence="5">
    <location>
        <begin position="1"/>
        <end position="100"/>
    </location>
</feature>
<evidence type="ECO:0000313" key="7">
    <source>
        <dbReference type="EMBL" id="KAK4113464.1"/>
    </source>
</evidence>
<reference evidence="7" key="2">
    <citation type="submission" date="2023-05" db="EMBL/GenBank/DDBJ databases">
        <authorList>
            <consortium name="Lawrence Berkeley National Laboratory"/>
            <person name="Steindorff A."/>
            <person name="Hensen N."/>
            <person name="Bonometti L."/>
            <person name="Westerberg I."/>
            <person name="Brannstrom I.O."/>
            <person name="Guillou S."/>
            <person name="Cros-Aarteil S."/>
            <person name="Calhoun S."/>
            <person name="Haridas S."/>
            <person name="Kuo A."/>
            <person name="Mondo S."/>
            <person name="Pangilinan J."/>
            <person name="Riley R."/>
            <person name="Labutti K."/>
            <person name="Andreopoulos B."/>
            <person name="Lipzen A."/>
            <person name="Chen C."/>
            <person name="Yanf M."/>
            <person name="Daum C."/>
            <person name="Ng V."/>
            <person name="Clum A."/>
            <person name="Ohm R."/>
            <person name="Martin F."/>
            <person name="Silar P."/>
            <person name="Natvig D."/>
            <person name="Lalanne C."/>
            <person name="Gautier V."/>
            <person name="Ament-Velasquez S.L."/>
            <person name="Kruys A."/>
            <person name="Hutchinson M.I."/>
            <person name="Powell A.J."/>
            <person name="Barry K."/>
            <person name="Miller A.N."/>
            <person name="Grigoriev I.V."/>
            <person name="Debuchy R."/>
            <person name="Gladieux P."/>
            <person name="Thoren M.H."/>
            <person name="Johannesson H."/>
        </authorList>
    </citation>
    <scope>NUCLEOTIDE SEQUENCE</scope>
    <source>
        <strain evidence="7">CBS 508.74</strain>
    </source>
</reference>
<dbReference type="GeneID" id="89941747"/>
<sequence length="1148" mass="126176">MPPSNTSASNPRPSAVDPQQIASSNATASAFLGGRQPSWMTGRASTVPTLRPVVNRQNSQAAQKQPAPAILPSPAPSDAPSPALSNALDSPNTNSASLPDAQNMAPAISASAALPVTEARFVVDPVIAGPTYSQEVPRLGNTGPSPVADNRPFQSQGGGPTALERDCRSSGQNGVPSPSLALGSLPPPKRRRIEQPPLSPQAAPLSGPYLLASIDQLVRSCGGEQSFEPSIEKPRLMILREACKNNDMFFLALHQLFCIWSQQPRDAHLVIPQKVTTINSAFSILQMILKKNDSISPVLQNWFVQFPVSMSTDLEMWKVGPGAKVEQIAVFLHRLAHNYDRLSNETVHRGYPFVVDELLAYLYCYSPVLQKIIFTACRRRLGVPDGDLGTRIEQAFQQDQNRHCMQPGGPQILGNFPHHPGEVEMRNRELIDLYRQIVSEAAGPQGLTQPGPHPSPGQQSGLINPSPGPQPSPGQQPGFINTSFGAQGSSSQQRPMLPSYSIPGPFPQAQPGPSGVAHWPGSMQGHPYTALSNSTQPAGMQTGMPNHHQALLQSQAADASSNRPAHPMLPQHQQPLLGLQGQHLNQQQYLQNWQASGNFPIHPAYPVPSQARQGTAQQSMGQHAQQIQQIRQVQQQQPQQIQQIRQMQQQQQQPQQTQQIQPIQQLQQMQQMHQMQQQQQMRRIQDSQQVSPAANRPSVPYPPQAVASRPSQSLDLATAQQAQRGILPGHTAIQVNDLLLPPLERTITRPEWPYDPSDKKSILMSLHQAEVRSPKRVMRDGARGRFYQAVKSLAVKPTPITPRNAIYEFSFEVTEEQFALLATRSKQPGILLPVVEHFNGALRWRVRCCMIPSLSSPLTEQQWVTRDVKWPPNIFVTFNQNALEIRRDTHNGKDLPAEITNFIVRGTNTLKVVLPELQPGGALDRYIAVEMIETLSHLNIINTVRSFGMIPEEETLGIIKKRLSSSPDDDVTIEAHDLPIDLADPFSSTIFKTPARGVDCTHLECFDLEIWLNTRPSKPPIKCSHGQVDCGCKTVEPSNPDKWRCPICSKDARPYSLRIDSFLSKVREQLEREGKLRAKCIRVKADGSWSAVVEDDDDGVSDGEDGLPSTRNKGKGKAQALASFAGTATSSASAANARRQEVEIIEID</sequence>
<feature type="compositionally biased region" description="Polar residues" evidence="5">
    <location>
        <begin position="709"/>
        <end position="720"/>
    </location>
</feature>
<feature type="region of interest" description="Disordered" evidence="5">
    <location>
        <begin position="132"/>
        <end position="204"/>
    </location>
</feature>
<accession>A0AAN6TFF8</accession>
<evidence type="ECO:0000313" key="8">
    <source>
        <dbReference type="Proteomes" id="UP001302812"/>
    </source>
</evidence>
<comment type="caution">
    <text evidence="7">The sequence shown here is derived from an EMBL/GenBank/DDBJ whole genome shotgun (WGS) entry which is preliminary data.</text>
</comment>
<evidence type="ECO:0000256" key="1">
    <source>
        <dbReference type="ARBA" id="ARBA00022723"/>
    </source>
</evidence>
<name>A0AAN6TFF8_9PEZI</name>
<dbReference type="InterPro" id="IPR013083">
    <property type="entry name" value="Znf_RING/FYVE/PHD"/>
</dbReference>
<dbReference type="InterPro" id="IPR004181">
    <property type="entry name" value="Znf_MIZ"/>
</dbReference>
<dbReference type="GO" id="GO:0061665">
    <property type="term" value="F:SUMO ligase activity"/>
    <property type="evidence" value="ECO:0007669"/>
    <property type="project" value="TreeGrafter"/>
</dbReference>
<dbReference type="PANTHER" id="PTHR10782:SF4">
    <property type="entry name" value="TONALLI, ISOFORM E"/>
    <property type="match status" value="1"/>
</dbReference>
<dbReference type="Gene3D" id="3.30.40.10">
    <property type="entry name" value="Zinc/RING finger domain, C3HC4 (zinc finger)"/>
    <property type="match status" value="1"/>
</dbReference>
<keyword evidence="3" id="KW-0862">Zinc</keyword>
<feature type="domain" description="SP-RING-type" evidence="6">
    <location>
        <begin position="967"/>
        <end position="1072"/>
    </location>
</feature>
<dbReference type="RefSeq" id="XP_064671034.1">
    <property type="nucleotide sequence ID" value="XM_064817622.1"/>
</dbReference>
<feature type="compositionally biased region" description="Acidic residues" evidence="5">
    <location>
        <begin position="1093"/>
        <end position="1105"/>
    </location>
</feature>
<keyword evidence="1" id="KW-0479">Metal-binding</keyword>
<keyword evidence="2 4" id="KW-0863">Zinc-finger</keyword>
<evidence type="ECO:0000256" key="2">
    <source>
        <dbReference type="ARBA" id="ARBA00022771"/>
    </source>
</evidence>
<gene>
    <name evidence="7" type="ORF">N656DRAFT_797333</name>
</gene>
<feature type="region of interest" description="Disordered" evidence="5">
    <location>
        <begin position="443"/>
        <end position="545"/>
    </location>
</feature>
<dbReference type="PANTHER" id="PTHR10782">
    <property type="entry name" value="ZINC FINGER MIZ DOMAIN-CONTAINING PROTEIN"/>
    <property type="match status" value="1"/>
</dbReference>
<dbReference type="GO" id="GO:0008270">
    <property type="term" value="F:zinc ion binding"/>
    <property type="evidence" value="ECO:0007669"/>
    <property type="project" value="UniProtKB-KW"/>
</dbReference>
<dbReference type="Proteomes" id="UP001302812">
    <property type="component" value="Unassembled WGS sequence"/>
</dbReference>
<organism evidence="7 8">
    <name type="scientific">Canariomyces notabilis</name>
    <dbReference type="NCBI Taxonomy" id="2074819"/>
    <lineage>
        <taxon>Eukaryota</taxon>
        <taxon>Fungi</taxon>
        <taxon>Dikarya</taxon>
        <taxon>Ascomycota</taxon>
        <taxon>Pezizomycotina</taxon>
        <taxon>Sordariomycetes</taxon>
        <taxon>Sordariomycetidae</taxon>
        <taxon>Sordariales</taxon>
        <taxon>Chaetomiaceae</taxon>
        <taxon>Canariomyces</taxon>
    </lineage>
</organism>
<feature type="region of interest" description="Disordered" evidence="5">
    <location>
        <begin position="600"/>
        <end position="624"/>
    </location>
</feature>
<feature type="compositionally biased region" description="Polar residues" evidence="5">
    <location>
        <begin position="1"/>
        <end position="12"/>
    </location>
</feature>
<feature type="region of interest" description="Disordered" evidence="5">
    <location>
        <begin position="1093"/>
        <end position="1118"/>
    </location>
</feature>
<proteinExistence type="predicted"/>
<keyword evidence="8" id="KW-1185">Reference proteome</keyword>
<feature type="compositionally biased region" description="Pro residues" evidence="5">
    <location>
        <begin position="69"/>
        <end position="79"/>
    </location>
</feature>
<feature type="compositionally biased region" description="Polar residues" evidence="5">
    <location>
        <begin position="530"/>
        <end position="539"/>
    </location>
</feature>
<dbReference type="GO" id="GO:0000785">
    <property type="term" value="C:chromatin"/>
    <property type="evidence" value="ECO:0007669"/>
    <property type="project" value="TreeGrafter"/>
</dbReference>
<reference evidence="7" key="1">
    <citation type="journal article" date="2023" name="Mol. Phylogenet. Evol.">
        <title>Genome-scale phylogeny and comparative genomics of the fungal order Sordariales.</title>
        <authorList>
            <person name="Hensen N."/>
            <person name="Bonometti L."/>
            <person name="Westerberg I."/>
            <person name="Brannstrom I.O."/>
            <person name="Guillou S."/>
            <person name="Cros-Aarteil S."/>
            <person name="Calhoun S."/>
            <person name="Haridas S."/>
            <person name="Kuo A."/>
            <person name="Mondo S."/>
            <person name="Pangilinan J."/>
            <person name="Riley R."/>
            <person name="LaButti K."/>
            <person name="Andreopoulos B."/>
            <person name="Lipzen A."/>
            <person name="Chen C."/>
            <person name="Yan M."/>
            <person name="Daum C."/>
            <person name="Ng V."/>
            <person name="Clum A."/>
            <person name="Steindorff A."/>
            <person name="Ohm R.A."/>
            <person name="Martin F."/>
            <person name="Silar P."/>
            <person name="Natvig D.O."/>
            <person name="Lalanne C."/>
            <person name="Gautier V."/>
            <person name="Ament-Velasquez S.L."/>
            <person name="Kruys A."/>
            <person name="Hutchinson M.I."/>
            <person name="Powell A.J."/>
            <person name="Barry K."/>
            <person name="Miller A.N."/>
            <person name="Grigoriev I.V."/>
            <person name="Debuchy R."/>
            <person name="Gladieux P."/>
            <person name="Hiltunen Thoren M."/>
            <person name="Johannesson H."/>
        </authorList>
    </citation>
    <scope>NUCLEOTIDE SEQUENCE</scope>
    <source>
        <strain evidence="7">CBS 508.74</strain>
    </source>
</reference>
<dbReference type="GO" id="GO:0016925">
    <property type="term" value="P:protein sumoylation"/>
    <property type="evidence" value="ECO:0007669"/>
    <property type="project" value="TreeGrafter"/>
</dbReference>